<proteinExistence type="predicted"/>
<keyword evidence="4 5" id="KW-0472">Membrane</keyword>
<dbReference type="GO" id="GO:0008332">
    <property type="term" value="F:low voltage-gated calcium channel activity"/>
    <property type="evidence" value="ECO:0007669"/>
    <property type="project" value="TreeGrafter"/>
</dbReference>
<dbReference type="GO" id="GO:0001518">
    <property type="term" value="C:voltage-gated sodium channel complex"/>
    <property type="evidence" value="ECO:0007669"/>
    <property type="project" value="TreeGrafter"/>
</dbReference>
<protein>
    <submittedName>
        <fullName evidence="7">Voltage-dependent T-type calcium channel subunit alpha-1I</fullName>
    </submittedName>
</protein>
<dbReference type="PANTHER" id="PTHR10037:SF230">
    <property type="entry name" value="CA[2+]-CHANNEL PROTEIN ALPHA[[1]] SUBUNIT T, ISOFORM F"/>
    <property type="match status" value="1"/>
</dbReference>
<dbReference type="InterPro" id="IPR043203">
    <property type="entry name" value="VGCC_Ca_Na"/>
</dbReference>
<gene>
    <name evidence="7" type="primary">Cacna1i</name>
    <name evidence="7" type="ORF">TNCT_584491</name>
</gene>
<dbReference type="GO" id="GO:0043005">
    <property type="term" value="C:neuron projection"/>
    <property type="evidence" value="ECO:0007669"/>
    <property type="project" value="TreeGrafter"/>
</dbReference>
<evidence type="ECO:0000313" key="8">
    <source>
        <dbReference type="Proteomes" id="UP000887116"/>
    </source>
</evidence>
<dbReference type="PANTHER" id="PTHR10037">
    <property type="entry name" value="VOLTAGE-GATED CATION CHANNEL CALCIUM AND SODIUM"/>
    <property type="match status" value="1"/>
</dbReference>
<dbReference type="OrthoDB" id="6436710at2759"/>
<evidence type="ECO:0000259" key="6">
    <source>
        <dbReference type="Pfam" id="PF00520"/>
    </source>
</evidence>
<keyword evidence="8" id="KW-1185">Reference proteome</keyword>
<reference evidence="7" key="1">
    <citation type="submission" date="2020-07" db="EMBL/GenBank/DDBJ databases">
        <title>Multicomponent nature underlies the extraordinary mechanical properties of spider dragline silk.</title>
        <authorList>
            <person name="Kono N."/>
            <person name="Nakamura H."/>
            <person name="Mori M."/>
            <person name="Yoshida Y."/>
            <person name="Ohtoshi R."/>
            <person name="Malay A.D."/>
            <person name="Moran D.A.P."/>
            <person name="Tomita M."/>
            <person name="Numata K."/>
            <person name="Arakawa K."/>
        </authorList>
    </citation>
    <scope>NUCLEOTIDE SEQUENCE</scope>
</reference>
<dbReference type="Pfam" id="PF00520">
    <property type="entry name" value="Ion_trans"/>
    <property type="match status" value="1"/>
</dbReference>
<evidence type="ECO:0000313" key="7">
    <source>
        <dbReference type="EMBL" id="GFR18497.1"/>
    </source>
</evidence>
<comment type="caution">
    <text evidence="7">The sequence shown here is derived from an EMBL/GenBank/DDBJ whole genome shotgun (WGS) entry which is preliminary data.</text>
</comment>
<sequence>MRILVMLLLDTLPMLGNVLLLCFFVFFIFGIVGVQLWAGLLRQRCYIELPKNVSYPENVPPFYHDPDDDESEYICSLDKDSGMHRCADLPPYMYMGRTCNGTALPFSSNAPTPTSCVDWNRYYVICRAGNRNPFKGAISFDNIGLAWVAIFLVADRKTEVTFQALVGLRESQRYNNNEILISLDDILDAPIKAPVWNTEDSRYESP</sequence>
<dbReference type="EMBL" id="BMAO01037541">
    <property type="protein sequence ID" value="GFR18497.1"/>
    <property type="molecule type" value="Genomic_DNA"/>
</dbReference>
<dbReference type="Gene3D" id="1.10.287.70">
    <property type="match status" value="1"/>
</dbReference>
<dbReference type="AlphaFoldDB" id="A0A8X6H7N3"/>
<organism evidence="7 8">
    <name type="scientific">Trichonephila clavata</name>
    <name type="common">Joro spider</name>
    <name type="synonym">Nephila clavata</name>
    <dbReference type="NCBI Taxonomy" id="2740835"/>
    <lineage>
        <taxon>Eukaryota</taxon>
        <taxon>Metazoa</taxon>
        <taxon>Ecdysozoa</taxon>
        <taxon>Arthropoda</taxon>
        <taxon>Chelicerata</taxon>
        <taxon>Arachnida</taxon>
        <taxon>Araneae</taxon>
        <taxon>Araneomorphae</taxon>
        <taxon>Entelegynae</taxon>
        <taxon>Araneoidea</taxon>
        <taxon>Nephilidae</taxon>
        <taxon>Trichonephila</taxon>
    </lineage>
</organism>
<name>A0A8X6H7N3_TRICU</name>
<dbReference type="GO" id="GO:0086010">
    <property type="term" value="P:membrane depolarization during action potential"/>
    <property type="evidence" value="ECO:0007669"/>
    <property type="project" value="TreeGrafter"/>
</dbReference>
<feature type="domain" description="Ion transport" evidence="6">
    <location>
        <begin position="1"/>
        <end position="153"/>
    </location>
</feature>
<dbReference type="GO" id="GO:0005248">
    <property type="term" value="F:voltage-gated sodium channel activity"/>
    <property type="evidence" value="ECO:0007669"/>
    <property type="project" value="TreeGrafter"/>
</dbReference>
<evidence type="ECO:0000256" key="1">
    <source>
        <dbReference type="ARBA" id="ARBA00004141"/>
    </source>
</evidence>
<evidence type="ECO:0000256" key="5">
    <source>
        <dbReference type="SAM" id="Phobius"/>
    </source>
</evidence>
<dbReference type="GO" id="GO:0070509">
    <property type="term" value="P:calcium ion import"/>
    <property type="evidence" value="ECO:0007669"/>
    <property type="project" value="TreeGrafter"/>
</dbReference>
<accession>A0A8X6H7N3</accession>
<feature type="transmembrane region" description="Helical" evidence="5">
    <location>
        <begin position="18"/>
        <end position="41"/>
    </location>
</feature>
<evidence type="ECO:0000256" key="4">
    <source>
        <dbReference type="ARBA" id="ARBA00023136"/>
    </source>
</evidence>
<keyword evidence="3 5" id="KW-1133">Transmembrane helix</keyword>
<dbReference type="InterPro" id="IPR005821">
    <property type="entry name" value="Ion_trans_dom"/>
</dbReference>
<comment type="subcellular location">
    <subcellularLocation>
        <location evidence="1">Membrane</location>
        <topology evidence="1">Multi-pass membrane protein</topology>
    </subcellularLocation>
</comment>
<evidence type="ECO:0000256" key="2">
    <source>
        <dbReference type="ARBA" id="ARBA00022692"/>
    </source>
</evidence>
<evidence type="ECO:0000256" key="3">
    <source>
        <dbReference type="ARBA" id="ARBA00022989"/>
    </source>
</evidence>
<dbReference type="Proteomes" id="UP000887116">
    <property type="component" value="Unassembled WGS sequence"/>
</dbReference>
<keyword evidence="2 5" id="KW-0812">Transmembrane</keyword>